<comment type="caution">
    <text evidence="1">The sequence shown here is derived from an EMBL/GenBank/DDBJ whole genome shotgun (WGS) entry which is preliminary data.</text>
</comment>
<reference evidence="2" key="1">
    <citation type="journal article" date="2022" name="Mol. Ecol. Resour.">
        <title>The genomes of chicory, endive, great burdock and yacon provide insights into Asteraceae palaeo-polyploidization history and plant inulin production.</title>
        <authorList>
            <person name="Fan W."/>
            <person name="Wang S."/>
            <person name="Wang H."/>
            <person name="Wang A."/>
            <person name="Jiang F."/>
            <person name="Liu H."/>
            <person name="Zhao H."/>
            <person name="Xu D."/>
            <person name="Zhang Y."/>
        </authorList>
    </citation>
    <scope>NUCLEOTIDE SEQUENCE [LARGE SCALE GENOMIC DNA]</scope>
    <source>
        <strain evidence="2">cv. Yunnan</strain>
    </source>
</reference>
<dbReference type="Proteomes" id="UP001056120">
    <property type="component" value="Linkage Group LG18"/>
</dbReference>
<evidence type="ECO:0000313" key="2">
    <source>
        <dbReference type="Proteomes" id="UP001056120"/>
    </source>
</evidence>
<sequence length="352" mass="38556">MLFNLITPFILVIIPSVASFTFNLTNIGPSNQNRDIVTEGVGSYISVYGIQVTPNEIGAVRDQESGRASTGGSMGLPVNATTNLATSKFVAVEFDTYFNHGWDPVVWDPTVGANLPMGDHVGININSVTSVRSQKWLSNITGGAVCQAWIRYDSVSNNRSVSFTGFQNNTVVRQDGLVYTVDLKKELPEWVIFGFSAATGAMFQKNNVRSWTFNSSDLQTVNGIPPNPGPDPVEKKNIKVGLIVGISITVIFISMLAFVLWWRQKKKHLTMAEDEVEDGNGTLVFVNSGDEVEDGEGDGLMVLVDVNFELHPESVDLYVAEAFDNLCDFLVMINKVQETAVPETQEAYEQGL</sequence>
<evidence type="ECO:0000313" key="1">
    <source>
        <dbReference type="EMBL" id="KAI3755356.1"/>
    </source>
</evidence>
<organism evidence="1 2">
    <name type="scientific">Smallanthus sonchifolius</name>
    <dbReference type="NCBI Taxonomy" id="185202"/>
    <lineage>
        <taxon>Eukaryota</taxon>
        <taxon>Viridiplantae</taxon>
        <taxon>Streptophyta</taxon>
        <taxon>Embryophyta</taxon>
        <taxon>Tracheophyta</taxon>
        <taxon>Spermatophyta</taxon>
        <taxon>Magnoliopsida</taxon>
        <taxon>eudicotyledons</taxon>
        <taxon>Gunneridae</taxon>
        <taxon>Pentapetalae</taxon>
        <taxon>asterids</taxon>
        <taxon>campanulids</taxon>
        <taxon>Asterales</taxon>
        <taxon>Asteraceae</taxon>
        <taxon>Asteroideae</taxon>
        <taxon>Heliantheae alliance</taxon>
        <taxon>Millerieae</taxon>
        <taxon>Smallanthus</taxon>
    </lineage>
</organism>
<protein>
    <submittedName>
        <fullName evidence="1">Uncharacterized protein</fullName>
    </submittedName>
</protein>
<proteinExistence type="predicted"/>
<keyword evidence="2" id="KW-1185">Reference proteome</keyword>
<gene>
    <name evidence="1" type="ORF">L1987_55153</name>
</gene>
<name>A0ACB9E997_9ASTR</name>
<accession>A0ACB9E997</accession>
<reference evidence="1 2" key="2">
    <citation type="journal article" date="2022" name="Mol. Ecol. Resour.">
        <title>The genomes of chicory, endive, great burdock and yacon provide insights into Asteraceae paleo-polyploidization history and plant inulin production.</title>
        <authorList>
            <person name="Fan W."/>
            <person name="Wang S."/>
            <person name="Wang H."/>
            <person name="Wang A."/>
            <person name="Jiang F."/>
            <person name="Liu H."/>
            <person name="Zhao H."/>
            <person name="Xu D."/>
            <person name="Zhang Y."/>
        </authorList>
    </citation>
    <scope>NUCLEOTIDE SEQUENCE [LARGE SCALE GENOMIC DNA]</scope>
    <source>
        <strain evidence="2">cv. Yunnan</strain>
        <tissue evidence="1">Leaves</tissue>
    </source>
</reference>
<dbReference type="EMBL" id="CM042035">
    <property type="protein sequence ID" value="KAI3755356.1"/>
    <property type="molecule type" value="Genomic_DNA"/>
</dbReference>